<sequence>MTAVTAHAAALGRALARYDHLTGIGLAGRDRFVLTHGEPHPANTMRVDGRFVLIDWESALIAPPERDLWNFAGGDPEMCELYSLRWALVEAAGYLSLFRRDHRDGPNEGASWRYLTDTLAKLETTTARI</sequence>
<dbReference type="InterPro" id="IPR011009">
    <property type="entry name" value="Kinase-like_dom_sf"/>
</dbReference>
<name>A0ABN2QMV2_9ACTN</name>
<dbReference type="InterPro" id="IPR002575">
    <property type="entry name" value="Aminoglycoside_PTrfase"/>
</dbReference>
<protein>
    <recommendedName>
        <fullName evidence="1">Aminoglycoside phosphotransferase domain-containing protein</fullName>
    </recommendedName>
</protein>
<evidence type="ECO:0000259" key="1">
    <source>
        <dbReference type="Pfam" id="PF01636"/>
    </source>
</evidence>
<organism evidence="2 3">
    <name type="scientific">Catenulispora subtropica</name>
    <dbReference type="NCBI Taxonomy" id="450798"/>
    <lineage>
        <taxon>Bacteria</taxon>
        <taxon>Bacillati</taxon>
        <taxon>Actinomycetota</taxon>
        <taxon>Actinomycetes</taxon>
        <taxon>Catenulisporales</taxon>
        <taxon>Catenulisporaceae</taxon>
        <taxon>Catenulispora</taxon>
    </lineage>
</organism>
<evidence type="ECO:0000313" key="2">
    <source>
        <dbReference type="EMBL" id="GAA1955149.1"/>
    </source>
</evidence>
<keyword evidence="3" id="KW-1185">Reference proteome</keyword>
<evidence type="ECO:0000313" key="3">
    <source>
        <dbReference type="Proteomes" id="UP001499854"/>
    </source>
</evidence>
<dbReference type="Pfam" id="PF01636">
    <property type="entry name" value="APH"/>
    <property type="match status" value="1"/>
</dbReference>
<dbReference type="Gene3D" id="1.10.510.10">
    <property type="entry name" value="Transferase(Phosphotransferase) domain 1"/>
    <property type="match status" value="1"/>
</dbReference>
<reference evidence="2 3" key="1">
    <citation type="journal article" date="2019" name="Int. J. Syst. Evol. Microbiol.">
        <title>The Global Catalogue of Microorganisms (GCM) 10K type strain sequencing project: providing services to taxonomists for standard genome sequencing and annotation.</title>
        <authorList>
            <consortium name="The Broad Institute Genomics Platform"/>
            <consortium name="The Broad Institute Genome Sequencing Center for Infectious Disease"/>
            <person name="Wu L."/>
            <person name="Ma J."/>
        </authorList>
    </citation>
    <scope>NUCLEOTIDE SEQUENCE [LARGE SCALE GENOMIC DNA]</scope>
    <source>
        <strain evidence="2 3">JCM 16013</strain>
    </source>
</reference>
<dbReference type="SUPFAM" id="SSF56112">
    <property type="entry name" value="Protein kinase-like (PK-like)"/>
    <property type="match status" value="1"/>
</dbReference>
<comment type="caution">
    <text evidence="2">The sequence shown here is derived from an EMBL/GenBank/DDBJ whole genome shotgun (WGS) entry which is preliminary data.</text>
</comment>
<proteinExistence type="predicted"/>
<accession>A0ABN2QMV2</accession>
<dbReference type="Proteomes" id="UP001499854">
    <property type="component" value="Unassembled WGS sequence"/>
</dbReference>
<gene>
    <name evidence="2" type="ORF">GCM10009838_08480</name>
</gene>
<feature type="domain" description="Aminoglycoside phosphotransferase" evidence="1">
    <location>
        <begin position="27"/>
        <end position="95"/>
    </location>
</feature>
<dbReference type="EMBL" id="BAAAQM010000003">
    <property type="protein sequence ID" value="GAA1955149.1"/>
    <property type="molecule type" value="Genomic_DNA"/>
</dbReference>